<gene>
    <name evidence="6" type="ORF">SMALB_7413</name>
</gene>
<feature type="active site" description="Nucleophile" evidence="4">
    <location>
        <position position="192"/>
    </location>
</feature>
<feature type="active site" description="Proton acceptor" evidence="4">
    <location>
        <position position="367"/>
    </location>
</feature>
<dbReference type="GO" id="GO:0033961">
    <property type="term" value="F:cis-stilbene-oxide hydrolase activity"/>
    <property type="evidence" value="ECO:0007669"/>
    <property type="project" value="UniProtKB-EC"/>
</dbReference>
<evidence type="ECO:0000256" key="2">
    <source>
        <dbReference type="ARBA" id="ARBA00022797"/>
    </source>
</evidence>
<dbReference type="Gene3D" id="3.40.50.1820">
    <property type="entry name" value="alpha/beta hydrolase"/>
    <property type="match status" value="1"/>
</dbReference>
<organism evidence="6 7">
    <name type="scientific">Streptomyces malaysiensis</name>
    <dbReference type="NCBI Taxonomy" id="92644"/>
    <lineage>
        <taxon>Bacteria</taxon>
        <taxon>Bacillati</taxon>
        <taxon>Actinomycetota</taxon>
        <taxon>Actinomycetes</taxon>
        <taxon>Kitasatosporales</taxon>
        <taxon>Streptomycetaceae</taxon>
        <taxon>Streptomyces</taxon>
        <taxon>Streptomyces violaceusniger group</taxon>
    </lineage>
</organism>
<protein>
    <submittedName>
        <fullName evidence="6">Microsomal epoxide hydrolase</fullName>
        <ecNumber evidence="6">3.3.2.9</ecNumber>
    </submittedName>
</protein>
<accession>A0A7X5X9V9</accession>
<dbReference type="RefSeq" id="WP_167503949.1">
    <property type="nucleotide sequence ID" value="NZ_JAALLH010000001.1"/>
</dbReference>
<evidence type="ECO:0000256" key="1">
    <source>
        <dbReference type="ARBA" id="ARBA00010088"/>
    </source>
</evidence>
<evidence type="ECO:0000313" key="6">
    <source>
        <dbReference type="EMBL" id="NIY69300.1"/>
    </source>
</evidence>
<feature type="domain" description="Epoxide hydrolase N-terminal" evidence="5">
    <location>
        <begin position="19"/>
        <end position="123"/>
    </location>
</feature>
<dbReference type="EMBL" id="JAALLH010000001">
    <property type="protein sequence ID" value="NIY69300.1"/>
    <property type="molecule type" value="Genomic_DNA"/>
</dbReference>
<dbReference type="SUPFAM" id="SSF53474">
    <property type="entry name" value="alpha/beta-Hydrolases"/>
    <property type="match status" value="1"/>
</dbReference>
<proteinExistence type="inferred from homology"/>
<dbReference type="InterPro" id="IPR016292">
    <property type="entry name" value="Epoxide_hydrolase"/>
</dbReference>
<evidence type="ECO:0000256" key="4">
    <source>
        <dbReference type="PIRSR" id="PIRSR001112-1"/>
    </source>
</evidence>
<evidence type="ECO:0000256" key="3">
    <source>
        <dbReference type="ARBA" id="ARBA00022801"/>
    </source>
</evidence>
<evidence type="ECO:0000313" key="7">
    <source>
        <dbReference type="Proteomes" id="UP000536624"/>
    </source>
</evidence>
<dbReference type="Pfam" id="PF06441">
    <property type="entry name" value="EHN"/>
    <property type="match status" value="1"/>
</dbReference>
<dbReference type="InterPro" id="IPR029058">
    <property type="entry name" value="AB_hydrolase_fold"/>
</dbReference>
<comment type="caution">
    <text evidence="6">The sequence shown here is derived from an EMBL/GenBank/DDBJ whole genome shotgun (WGS) entry which is preliminary data.</text>
</comment>
<dbReference type="PRINTS" id="PR00412">
    <property type="entry name" value="EPOXHYDRLASE"/>
</dbReference>
<reference evidence="6 7" key="1">
    <citation type="submission" date="2020-02" db="EMBL/GenBank/DDBJ databases">
        <title>Streptomyces malaysiensis DSM14702 (JHCC583434, PFL_A843) Genome sequencing and assembly.</title>
        <authorList>
            <person name="Samborskyy M."/>
        </authorList>
    </citation>
    <scope>NUCLEOTIDE SEQUENCE [LARGE SCALE GENOMIC DNA]</scope>
    <source>
        <strain evidence="6 7">DSM 14702</strain>
    </source>
</reference>
<dbReference type="InterPro" id="IPR010497">
    <property type="entry name" value="Epoxide_hydro_N"/>
</dbReference>
<dbReference type="PIRSF" id="PIRSF001112">
    <property type="entry name" value="Epoxide_hydrolase"/>
    <property type="match status" value="1"/>
</dbReference>
<dbReference type="PANTHER" id="PTHR21661">
    <property type="entry name" value="EPOXIDE HYDROLASE 1-RELATED"/>
    <property type="match status" value="1"/>
</dbReference>
<feature type="active site" description="Proton donor" evidence="4">
    <location>
        <position position="314"/>
    </location>
</feature>
<sequence length="390" mass="43078">MPSSTPDFSLPSPEGDSVAPFSVQVADSALADLTDRIRRTRWADSETVSDDGQGVPLDRLRALLEYWADGYDWRKLEARLNELGQFRTTIDGLGVHFMQVRSPHPDATPLLLLHGWPGSFLEFVKAIGPLTDPASHGGSAADAFHVVIPSMPGYGFSDRPTGTGWDPDRIARAYHVLMERLGFDAYLAQGGDWGGVVATRLGKLRPAGLRGVHLNFPEYLAAPPVGTEPTPEEQAALAQGGRFFQQHGGYHILQRTKPQTIGYALTDSPAGQAAWIYEKFLAWADPDVLSTDEILDHISLYWLTGTAASSARLYWEYVQHPLGLTELDLPVGVSVFPQELTRTPRIWAERAYHDLRHFNDDIAAGGHFAALEQPQLFTEEIRKFARAVNQ</sequence>
<dbReference type="EC" id="3.3.2.9" evidence="6"/>
<keyword evidence="2" id="KW-0058">Aromatic hydrocarbons catabolism</keyword>
<dbReference type="AlphaFoldDB" id="A0A7X5X9V9"/>
<dbReference type="GO" id="GO:0097176">
    <property type="term" value="P:epoxide metabolic process"/>
    <property type="evidence" value="ECO:0007669"/>
    <property type="project" value="TreeGrafter"/>
</dbReference>
<comment type="similarity">
    <text evidence="1">Belongs to the peptidase S33 family.</text>
</comment>
<dbReference type="InterPro" id="IPR000639">
    <property type="entry name" value="Epox_hydrolase-like"/>
</dbReference>
<dbReference type="PANTHER" id="PTHR21661:SF35">
    <property type="entry name" value="EPOXIDE HYDROLASE"/>
    <property type="match status" value="1"/>
</dbReference>
<evidence type="ECO:0000259" key="5">
    <source>
        <dbReference type="Pfam" id="PF06441"/>
    </source>
</evidence>
<name>A0A7X5X9V9_STRMQ</name>
<dbReference type="Proteomes" id="UP000536624">
    <property type="component" value="Unassembled WGS sequence"/>
</dbReference>
<keyword evidence="3 6" id="KW-0378">Hydrolase</keyword>